<comment type="cofactor">
    <cofactor evidence="1">
        <name>Zn(2+)</name>
        <dbReference type="ChEBI" id="CHEBI:29105"/>
    </cofactor>
</comment>
<accession>A0A7J7KLE9</accession>
<name>A0A7J7KLE9_BUGNE</name>
<evidence type="ECO:0000259" key="12">
    <source>
        <dbReference type="PROSITE" id="PS52035"/>
    </source>
</evidence>
<evidence type="ECO:0000256" key="11">
    <source>
        <dbReference type="PROSITE-ProRule" id="PRU01379"/>
    </source>
</evidence>
<keyword evidence="10" id="KW-1015">Disulfide bond</keyword>
<evidence type="ECO:0000313" key="14">
    <source>
        <dbReference type="Proteomes" id="UP000593567"/>
    </source>
</evidence>
<dbReference type="GO" id="GO:0006508">
    <property type="term" value="P:proteolysis"/>
    <property type="evidence" value="ECO:0007669"/>
    <property type="project" value="UniProtKB-KW"/>
</dbReference>
<dbReference type="GO" id="GO:0005615">
    <property type="term" value="C:extracellular space"/>
    <property type="evidence" value="ECO:0007669"/>
    <property type="project" value="TreeGrafter"/>
</dbReference>
<organism evidence="13 14">
    <name type="scientific">Bugula neritina</name>
    <name type="common">Brown bryozoan</name>
    <name type="synonym">Sertularia neritina</name>
    <dbReference type="NCBI Taxonomy" id="10212"/>
    <lineage>
        <taxon>Eukaryota</taxon>
        <taxon>Metazoa</taxon>
        <taxon>Spiralia</taxon>
        <taxon>Lophotrochozoa</taxon>
        <taxon>Bryozoa</taxon>
        <taxon>Gymnolaemata</taxon>
        <taxon>Cheilostomatida</taxon>
        <taxon>Flustrina</taxon>
        <taxon>Buguloidea</taxon>
        <taxon>Bugulidae</taxon>
        <taxon>Bugula</taxon>
    </lineage>
</organism>
<dbReference type="Gene3D" id="3.40.630.10">
    <property type="entry name" value="Zn peptidases"/>
    <property type="match status" value="1"/>
</dbReference>
<evidence type="ECO:0000256" key="4">
    <source>
        <dbReference type="ARBA" id="ARBA00022670"/>
    </source>
</evidence>
<dbReference type="OrthoDB" id="3626597at2759"/>
<sequence>MFTPQWFYFMEKQHCLMFRFKDVLPLLFKVLIKMKMEHKLSVSSFKLSQILLFLYFLFIQTVTTEDVTHQKSFTGEQVWRIQPATKQHIKYLRTLQKKYLDVLDFWTLPSSVNHNVDVRVPNHLQKKLKSSLKNKNLPYATIIQDVQKLIEEERQSMVKDRKKRSVKSENPSAEFNDFILDSFVSHQEINQWLTNISSQFEELCSTFDIGETAEGRIIRVIKISLTNSTYKNQSKRAIWVEAGMHGREWISPVTANNIIYNMITMSYSDRCVKNLLEAFDWYILPVANPDGYEYSRSRDRMWRKNRRLSEVLKRPWWSAYYSHSFQRNKYRYCYGVDLNRNFGFKWGVVGTSTNPCSEIYQGPAAFSEPETAAIRDFASAVNNDTQIIVYLSLHSYGQMWLYSWGYTRQRSKDHKDLRYIANQSSEAIFLASQKRVQYTVGPAARTLYASSGCSDDWAKGSLGVKYAFTLELPPSDTDYQLNGFLLPASAIPSIRETTWTGVKTMAELTLAAGRKQIGKKQNHLCRLCSHNSSAKSLEETSWNKSSCLSKQPKF</sequence>
<keyword evidence="8" id="KW-0862">Zinc</keyword>
<dbReference type="InterPro" id="IPR003146">
    <property type="entry name" value="M14A_act_pep"/>
</dbReference>
<evidence type="ECO:0000256" key="2">
    <source>
        <dbReference type="ARBA" id="ARBA00005988"/>
    </source>
</evidence>
<evidence type="ECO:0000256" key="6">
    <source>
        <dbReference type="ARBA" id="ARBA00022729"/>
    </source>
</evidence>
<keyword evidence="3" id="KW-0121">Carboxypeptidase</keyword>
<evidence type="ECO:0000313" key="13">
    <source>
        <dbReference type="EMBL" id="KAF6038904.1"/>
    </source>
</evidence>
<keyword evidence="6" id="KW-0732">Signal</keyword>
<dbReference type="PANTHER" id="PTHR11705:SF91">
    <property type="entry name" value="FI01817P-RELATED"/>
    <property type="match status" value="1"/>
</dbReference>
<dbReference type="PROSITE" id="PS52035">
    <property type="entry name" value="PEPTIDASE_M14"/>
    <property type="match status" value="1"/>
</dbReference>
<dbReference type="Pfam" id="PF02244">
    <property type="entry name" value="Propep_M14"/>
    <property type="match status" value="1"/>
</dbReference>
<dbReference type="AlphaFoldDB" id="A0A7J7KLE9"/>
<evidence type="ECO:0000256" key="9">
    <source>
        <dbReference type="ARBA" id="ARBA00023049"/>
    </source>
</evidence>
<dbReference type="EMBL" id="VXIV02000331">
    <property type="protein sequence ID" value="KAF6038904.1"/>
    <property type="molecule type" value="Genomic_DNA"/>
</dbReference>
<feature type="domain" description="Peptidase M14" evidence="12">
    <location>
        <begin position="182"/>
        <end position="509"/>
    </location>
</feature>
<evidence type="ECO:0000256" key="3">
    <source>
        <dbReference type="ARBA" id="ARBA00022645"/>
    </source>
</evidence>
<keyword evidence="14" id="KW-1185">Reference proteome</keyword>
<dbReference type="SUPFAM" id="SSF54897">
    <property type="entry name" value="Protease propeptides/inhibitors"/>
    <property type="match status" value="1"/>
</dbReference>
<dbReference type="GO" id="GO:0004181">
    <property type="term" value="F:metallocarboxypeptidase activity"/>
    <property type="evidence" value="ECO:0007669"/>
    <property type="project" value="InterPro"/>
</dbReference>
<evidence type="ECO:0000256" key="10">
    <source>
        <dbReference type="ARBA" id="ARBA00023157"/>
    </source>
</evidence>
<keyword evidence="4" id="KW-0645">Protease</keyword>
<feature type="active site" description="Proton donor/acceptor" evidence="11">
    <location>
        <position position="471"/>
    </location>
</feature>
<dbReference type="PRINTS" id="PR00765">
    <property type="entry name" value="CRBOXYPTASEA"/>
</dbReference>
<dbReference type="Pfam" id="PF00246">
    <property type="entry name" value="Peptidase_M14"/>
    <property type="match status" value="1"/>
</dbReference>
<dbReference type="InterPro" id="IPR000834">
    <property type="entry name" value="Peptidase_M14"/>
</dbReference>
<keyword evidence="7" id="KW-0378">Hydrolase</keyword>
<dbReference type="InterPro" id="IPR036990">
    <property type="entry name" value="M14A-like_propep"/>
</dbReference>
<dbReference type="SUPFAM" id="SSF53187">
    <property type="entry name" value="Zn-dependent exopeptidases"/>
    <property type="match status" value="1"/>
</dbReference>
<dbReference type="Proteomes" id="UP000593567">
    <property type="component" value="Unassembled WGS sequence"/>
</dbReference>
<comment type="caution">
    <text evidence="13">The sequence shown here is derived from an EMBL/GenBank/DDBJ whole genome shotgun (WGS) entry which is preliminary data.</text>
</comment>
<dbReference type="FunFam" id="3.30.70.340:FF:000001">
    <property type="entry name" value="Carboxypeptidase A5"/>
    <property type="match status" value="1"/>
</dbReference>
<dbReference type="Gene3D" id="3.30.70.340">
    <property type="entry name" value="Metallocarboxypeptidase-like"/>
    <property type="match status" value="1"/>
</dbReference>
<dbReference type="SMART" id="SM00631">
    <property type="entry name" value="Zn_pept"/>
    <property type="match status" value="1"/>
</dbReference>
<reference evidence="13" key="1">
    <citation type="submission" date="2020-06" db="EMBL/GenBank/DDBJ databases">
        <title>Draft genome of Bugula neritina, a colonial animal packing powerful symbionts and potential medicines.</title>
        <authorList>
            <person name="Rayko M."/>
        </authorList>
    </citation>
    <scope>NUCLEOTIDE SEQUENCE [LARGE SCALE GENOMIC DNA]</scope>
    <source>
        <strain evidence="13">Kwan_BN1</strain>
    </source>
</reference>
<evidence type="ECO:0000256" key="7">
    <source>
        <dbReference type="ARBA" id="ARBA00022801"/>
    </source>
</evidence>
<protein>
    <recommendedName>
        <fullName evidence="12">Peptidase M14 domain-containing protein</fullName>
    </recommendedName>
</protein>
<dbReference type="FunFam" id="3.40.630.10:FF:000084">
    <property type="entry name" value="Carboxypeptidase B2"/>
    <property type="match status" value="1"/>
</dbReference>
<proteinExistence type="inferred from homology"/>
<comment type="similarity">
    <text evidence="2 11">Belongs to the peptidase M14 family.</text>
</comment>
<evidence type="ECO:0000256" key="8">
    <source>
        <dbReference type="ARBA" id="ARBA00022833"/>
    </source>
</evidence>
<gene>
    <name evidence="13" type="ORF">EB796_002787</name>
</gene>
<keyword evidence="5" id="KW-0479">Metal-binding</keyword>
<dbReference type="PANTHER" id="PTHR11705">
    <property type="entry name" value="PROTEASE FAMILY M14 CARBOXYPEPTIDASE A,B"/>
    <property type="match status" value="1"/>
</dbReference>
<dbReference type="CDD" id="cd03860">
    <property type="entry name" value="M14_CP_A-B_like"/>
    <property type="match status" value="1"/>
</dbReference>
<keyword evidence="9" id="KW-0482">Metalloprotease</keyword>
<evidence type="ECO:0000256" key="1">
    <source>
        <dbReference type="ARBA" id="ARBA00001947"/>
    </source>
</evidence>
<dbReference type="GO" id="GO:0008270">
    <property type="term" value="F:zinc ion binding"/>
    <property type="evidence" value="ECO:0007669"/>
    <property type="project" value="InterPro"/>
</dbReference>
<evidence type="ECO:0000256" key="5">
    <source>
        <dbReference type="ARBA" id="ARBA00022723"/>
    </source>
</evidence>